<feature type="chain" id="PRO_5046097151" description="M23ase beta-sheet core domain-containing protein" evidence="3">
    <location>
        <begin position="34"/>
        <end position="414"/>
    </location>
</feature>
<proteinExistence type="predicted"/>
<feature type="coiled-coil region" evidence="2">
    <location>
        <begin position="178"/>
        <end position="237"/>
    </location>
</feature>
<dbReference type="PANTHER" id="PTHR21666:SF289">
    <property type="entry name" value="L-ALA--D-GLU ENDOPEPTIDASE"/>
    <property type="match status" value="1"/>
</dbReference>
<gene>
    <name evidence="5" type="ORF">GCM10025866_11080</name>
</gene>
<dbReference type="InterPro" id="IPR011055">
    <property type="entry name" value="Dup_hybrid_motif"/>
</dbReference>
<dbReference type="CDD" id="cd12797">
    <property type="entry name" value="M23_peptidase"/>
    <property type="match status" value="1"/>
</dbReference>
<organism evidence="5 6">
    <name type="scientific">Naasia aerilata</name>
    <dbReference type="NCBI Taxonomy" id="1162966"/>
    <lineage>
        <taxon>Bacteria</taxon>
        <taxon>Bacillati</taxon>
        <taxon>Actinomycetota</taxon>
        <taxon>Actinomycetes</taxon>
        <taxon>Micrococcales</taxon>
        <taxon>Microbacteriaceae</taxon>
        <taxon>Naasia</taxon>
    </lineage>
</organism>
<evidence type="ECO:0000256" key="1">
    <source>
        <dbReference type="ARBA" id="ARBA00022729"/>
    </source>
</evidence>
<protein>
    <recommendedName>
        <fullName evidence="4">M23ase beta-sheet core domain-containing protein</fullName>
    </recommendedName>
</protein>
<keyword evidence="1 3" id="KW-0732">Signal</keyword>
<keyword evidence="6" id="KW-1185">Reference proteome</keyword>
<feature type="signal peptide" evidence="3">
    <location>
        <begin position="1"/>
        <end position="33"/>
    </location>
</feature>
<dbReference type="Proteomes" id="UP001321498">
    <property type="component" value="Chromosome"/>
</dbReference>
<accession>A0ABM8GAG4</accession>
<evidence type="ECO:0000259" key="4">
    <source>
        <dbReference type="Pfam" id="PF01551"/>
    </source>
</evidence>
<dbReference type="EMBL" id="AP027731">
    <property type="protein sequence ID" value="BDZ45199.1"/>
    <property type="molecule type" value="Genomic_DNA"/>
</dbReference>
<feature type="domain" description="M23ase beta-sheet core" evidence="4">
    <location>
        <begin position="306"/>
        <end position="401"/>
    </location>
</feature>
<evidence type="ECO:0000313" key="6">
    <source>
        <dbReference type="Proteomes" id="UP001321498"/>
    </source>
</evidence>
<name>A0ABM8GAG4_9MICO</name>
<reference evidence="6" key="1">
    <citation type="journal article" date="2019" name="Int. J. Syst. Evol. Microbiol.">
        <title>The Global Catalogue of Microorganisms (GCM) 10K type strain sequencing project: providing services to taxonomists for standard genome sequencing and annotation.</title>
        <authorList>
            <consortium name="The Broad Institute Genomics Platform"/>
            <consortium name="The Broad Institute Genome Sequencing Center for Infectious Disease"/>
            <person name="Wu L."/>
            <person name="Ma J."/>
        </authorList>
    </citation>
    <scope>NUCLEOTIDE SEQUENCE [LARGE SCALE GENOMIC DNA]</scope>
    <source>
        <strain evidence="6">NBRC 108725</strain>
    </source>
</reference>
<keyword evidence="2" id="KW-0175">Coiled coil</keyword>
<dbReference type="InterPro" id="IPR050570">
    <property type="entry name" value="Cell_wall_metabolism_enzyme"/>
</dbReference>
<dbReference type="SUPFAM" id="SSF51261">
    <property type="entry name" value="Duplicated hybrid motif"/>
    <property type="match status" value="1"/>
</dbReference>
<evidence type="ECO:0000313" key="5">
    <source>
        <dbReference type="EMBL" id="BDZ45199.1"/>
    </source>
</evidence>
<evidence type="ECO:0000256" key="2">
    <source>
        <dbReference type="SAM" id="Coils"/>
    </source>
</evidence>
<evidence type="ECO:0000256" key="3">
    <source>
        <dbReference type="SAM" id="SignalP"/>
    </source>
</evidence>
<dbReference type="Pfam" id="PF01551">
    <property type="entry name" value="Peptidase_M23"/>
    <property type="match status" value="1"/>
</dbReference>
<dbReference type="PANTHER" id="PTHR21666">
    <property type="entry name" value="PEPTIDASE-RELATED"/>
    <property type="match status" value="1"/>
</dbReference>
<sequence>MIGVRVRAHVRRLGAVALVVAAVLVGTTSPAWAVDYPSWDDVQNAKNNETAKQAEIVRIEGLIAEQQKQVEAAQAVADQRGAEYQVAQDAFDAADFKATSLQQQADASQASADHANARAGLLAAQLYRSGGGAELSANLFLENSGGADQLLARLGQASKLTQINEGVYAAALAAKNTAQSLTDQAAVARDEREKLRVEAEKKMQEAIAASDAAQQVLADQQATNIMLEQQLEALKDVTAKTTAEYQAGVEAKRKAAEAAAAAAAAGSGSSGDWGQLSDQGWAVPAYGRITDTYGYRPGQPAGANAFHRGTDIGASCSSDIYAATGGTVTYAGPNGTYGNFVLIDHGSGVSTGYAHIRSGGIFVGVGDWVDAGQNIASVGSTGASTGCHLHFEVRINGSAIDAEPFMRDRGAELG</sequence>
<dbReference type="Gene3D" id="2.70.70.10">
    <property type="entry name" value="Glucose Permease (Domain IIA)"/>
    <property type="match status" value="1"/>
</dbReference>
<dbReference type="InterPro" id="IPR016047">
    <property type="entry name" value="M23ase_b-sheet_dom"/>
</dbReference>